<dbReference type="InterPro" id="IPR051764">
    <property type="entry name" value="Avidin/Streptavidin-rel"/>
</dbReference>
<reference evidence="9" key="2">
    <citation type="submission" date="2025-09" db="UniProtKB">
        <authorList>
            <consortium name="Ensembl"/>
        </authorList>
    </citation>
    <scope>IDENTIFICATION</scope>
</reference>
<comment type="subcellular location">
    <subcellularLocation>
        <location evidence="1">Secreted</location>
    </subcellularLocation>
</comment>
<dbReference type="PANTHER" id="PTHR34399">
    <property type="entry name" value="AVIDIN-RELATED"/>
    <property type="match status" value="1"/>
</dbReference>
<dbReference type="GO" id="GO:0005576">
    <property type="term" value="C:extracellular region"/>
    <property type="evidence" value="ECO:0007669"/>
    <property type="project" value="UniProtKB-SubCell"/>
</dbReference>
<keyword evidence="7" id="KW-0092">Biotin</keyword>
<dbReference type="SUPFAM" id="SSF50876">
    <property type="entry name" value="Avidin/streptavidin"/>
    <property type="match status" value="1"/>
</dbReference>
<dbReference type="Gene3D" id="2.40.128.30">
    <property type="entry name" value="Avidin-like"/>
    <property type="match status" value="1"/>
</dbReference>
<dbReference type="InterPro" id="IPR005468">
    <property type="entry name" value="Avidin/str"/>
</dbReference>
<evidence type="ECO:0000256" key="4">
    <source>
        <dbReference type="ARBA" id="ARBA00022729"/>
    </source>
</evidence>
<keyword evidence="3" id="KW-0964">Secreted</keyword>
<dbReference type="Pfam" id="PF01382">
    <property type="entry name" value="Avidin"/>
    <property type="match status" value="1"/>
</dbReference>
<evidence type="ECO:0000256" key="7">
    <source>
        <dbReference type="ARBA" id="ARBA00023267"/>
    </source>
</evidence>
<sequence length="161" mass="18145">VERQQSPVALLKTNRFIYRMSFRGRKSHFCVLTGLWRNDVGSRMQIDRVNEDGSFSGKYHTAVSLTENSIKPATLIGSQQLSEGGQPTFGFTVNWKSFSESTTVFTGQCYVGENGKEILQTMWLLREKVDPQNNWGATRVGTNIFTRTKGQNVGESLRSDL</sequence>
<evidence type="ECO:0000256" key="2">
    <source>
        <dbReference type="ARBA" id="ARBA00006297"/>
    </source>
</evidence>
<evidence type="ECO:0008006" key="11">
    <source>
        <dbReference type="Google" id="ProtNLM"/>
    </source>
</evidence>
<proteinExistence type="inferred from homology"/>
<evidence type="ECO:0000256" key="5">
    <source>
        <dbReference type="ARBA" id="ARBA00023157"/>
    </source>
</evidence>
<dbReference type="PROSITE" id="PS51326">
    <property type="entry name" value="AVIDIN_2"/>
    <property type="match status" value="1"/>
</dbReference>
<dbReference type="AlphaFoldDB" id="A0A8C8RQ82"/>
<dbReference type="InterPro" id="IPR036896">
    <property type="entry name" value="Avidin-like_sf"/>
</dbReference>
<keyword evidence="5 8" id="KW-1015">Disulfide bond</keyword>
<keyword evidence="4" id="KW-0732">Signal</keyword>
<dbReference type="GO" id="GO:0009374">
    <property type="term" value="F:biotin binding"/>
    <property type="evidence" value="ECO:0007669"/>
    <property type="project" value="InterPro"/>
</dbReference>
<protein>
    <recommendedName>
        <fullName evidence="11">Avidin</fullName>
    </recommendedName>
</protein>
<comment type="similarity">
    <text evidence="2">Belongs to the avidin/streptavidin family.</text>
</comment>
<evidence type="ECO:0000256" key="3">
    <source>
        <dbReference type="ARBA" id="ARBA00022525"/>
    </source>
</evidence>
<feature type="disulfide bond" evidence="8">
    <location>
        <begin position="30"/>
        <end position="109"/>
    </location>
</feature>
<reference evidence="9" key="1">
    <citation type="submission" date="2025-08" db="UniProtKB">
        <authorList>
            <consortium name="Ensembl"/>
        </authorList>
    </citation>
    <scope>IDENTIFICATION</scope>
</reference>
<keyword evidence="10" id="KW-1185">Reference proteome</keyword>
<dbReference type="InterPro" id="IPR005469">
    <property type="entry name" value="Avidin"/>
</dbReference>
<evidence type="ECO:0000256" key="8">
    <source>
        <dbReference type="PIRSR" id="PIRSR605468-51"/>
    </source>
</evidence>
<evidence type="ECO:0000313" key="9">
    <source>
        <dbReference type="Ensembl" id="ENSPCEP00000008957.1"/>
    </source>
</evidence>
<evidence type="ECO:0000313" key="10">
    <source>
        <dbReference type="Proteomes" id="UP000694393"/>
    </source>
</evidence>
<evidence type="ECO:0000256" key="1">
    <source>
        <dbReference type="ARBA" id="ARBA00004613"/>
    </source>
</evidence>
<dbReference type="PANTHER" id="PTHR34399:SF3">
    <property type="entry name" value="AVID PROTEIN-RELATED"/>
    <property type="match status" value="1"/>
</dbReference>
<dbReference type="Proteomes" id="UP000694393">
    <property type="component" value="Unplaced"/>
</dbReference>
<dbReference type="Ensembl" id="ENSPCET00000009271.1">
    <property type="protein sequence ID" value="ENSPCEP00000008957.1"/>
    <property type="gene ID" value="ENSPCEG00000007167.1"/>
</dbReference>
<dbReference type="PRINTS" id="PR00709">
    <property type="entry name" value="AVIDIN"/>
</dbReference>
<accession>A0A8C8RQ82</accession>
<evidence type="ECO:0000256" key="6">
    <source>
        <dbReference type="ARBA" id="ARBA00023180"/>
    </source>
</evidence>
<keyword evidence="6" id="KW-0325">Glycoprotein</keyword>
<name>A0A8C8RQ82_9SAUR</name>
<organism evidence="9 10">
    <name type="scientific">Pelusios castaneus</name>
    <name type="common">West African mud turtle</name>
    <dbReference type="NCBI Taxonomy" id="367368"/>
    <lineage>
        <taxon>Eukaryota</taxon>
        <taxon>Metazoa</taxon>
        <taxon>Chordata</taxon>
        <taxon>Craniata</taxon>
        <taxon>Vertebrata</taxon>
        <taxon>Euteleostomi</taxon>
        <taxon>Archelosauria</taxon>
        <taxon>Testudinata</taxon>
        <taxon>Testudines</taxon>
        <taxon>Pleurodira</taxon>
        <taxon>Pelomedusidae</taxon>
        <taxon>Pelusios</taxon>
    </lineage>
</organism>